<dbReference type="PANTHER" id="PTHR10293">
    <property type="entry name" value="GLUTAREDOXIN FAMILY MEMBER"/>
    <property type="match status" value="1"/>
</dbReference>
<evidence type="ECO:0000259" key="7">
    <source>
        <dbReference type="Pfam" id="PF00462"/>
    </source>
</evidence>
<dbReference type="CDD" id="cd03028">
    <property type="entry name" value="GRX_PICOT_like"/>
    <property type="match status" value="1"/>
</dbReference>
<keyword evidence="6" id="KW-0732">Signal</keyword>
<name>W7TU87_9STRA</name>
<keyword evidence="4" id="KW-0411">Iron-sulfur</keyword>
<dbReference type="GO" id="GO:0046872">
    <property type="term" value="F:metal ion binding"/>
    <property type="evidence" value="ECO:0007669"/>
    <property type="project" value="UniProtKB-KW"/>
</dbReference>
<gene>
    <name evidence="8" type="ORF">Naga_100532g3</name>
</gene>
<keyword evidence="5" id="KW-0676">Redox-active center</keyword>
<dbReference type="InterPro" id="IPR036249">
    <property type="entry name" value="Thioredoxin-like_sf"/>
</dbReference>
<dbReference type="PROSITE" id="PS51354">
    <property type="entry name" value="GLUTAREDOXIN_2"/>
    <property type="match status" value="1"/>
</dbReference>
<evidence type="ECO:0000256" key="1">
    <source>
        <dbReference type="ARBA" id="ARBA00022714"/>
    </source>
</evidence>
<evidence type="ECO:0000256" key="2">
    <source>
        <dbReference type="ARBA" id="ARBA00022723"/>
    </source>
</evidence>
<accession>W7TU87</accession>
<dbReference type="PANTHER" id="PTHR10293:SF16">
    <property type="entry name" value="GLUTAREDOXIN-RELATED PROTEIN 5, MITOCHONDRIAL"/>
    <property type="match status" value="1"/>
</dbReference>
<keyword evidence="3" id="KW-0408">Iron</keyword>
<dbReference type="GO" id="GO:0005759">
    <property type="term" value="C:mitochondrial matrix"/>
    <property type="evidence" value="ECO:0007669"/>
    <property type="project" value="TreeGrafter"/>
</dbReference>
<evidence type="ECO:0000256" key="4">
    <source>
        <dbReference type="ARBA" id="ARBA00023014"/>
    </source>
</evidence>
<feature type="signal peptide" evidence="6">
    <location>
        <begin position="1"/>
        <end position="19"/>
    </location>
</feature>
<keyword evidence="9" id="KW-1185">Reference proteome</keyword>
<dbReference type="FunFam" id="3.40.30.10:FF:000005">
    <property type="entry name" value="Glutaredoxin 5"/>
    <property type="match status" value="1"/>
</dbReference>
<evidence type="ECO:0000256" key="6">
    <source>
        <dbReference type="SAM" id="SignalP"/>
    </source>
</evidence>
<evidence type="ECO:0000313" key="8">
    <source>
        <dbReference type="EMBL" id="EWM24161.1"/>
    </source>
</evidence>
<comment type="caution">
    <text evidence="8">The sequence shown here is derived from an EMBL/GenBank/DDBJ whole genome shotgun (WGS) entry which is preliminary data.</text>
</comment>
<dbReference type="InterPro" id="IPR033658">
    <property type="entry name" value="GRX_PICOT-like"/>
</dbReference>
<dbReference type="Pfam" id="PF00462">
    <property type="entry name" value="Glutaredoxin"/>
    <property type="match status" value="1"/>
</dbReference>
<proteinExistence type="predicted"/>
<dbReference type="Gene3D" id="3.40.30.10">
    <property type="entry name" value="Glutaredoxin"/>
    <property type="match status" value="1"/>
</dbReference>
<dbReference type="GO" id="GO:0051537">
    <property type="term" value="F:2 iron, 2 sulfur cluster binding"/>
    <property type="evidence" value="ECO:0007669"/>
    <property type="project" value="UniProtKB-KW"/>
</dbReference>
<organism evidence="8 9">
    <name type="scientific">Nannochloropsis gaditana</name>
    <dbReference type="NCBI Taxonomy" id="72520"/>
    <lineage>
        <taxon>Eukaryota</taxon>
        <taxon>Sar</taxon>
        <taxon>Stramenopiles</taxon>
        <taxon>Ochrophyta</taxon>
        <taxon>Eustigmatophyceae</taxon>
        <taxon>Eustigmatales</taxon>
        <taxon>Monodopsidaceae</taxon>
        <taxon>Nannochloropsis</taxon>
    </lineage>
</organism>
<keyword evidence="2" id="KW-0479">Metal-binding</keyword>
<dbReference type="SUPFAM" id="SSF52833">
    <property type="entry name" value="Thioredoxin-like"/>
    <property type="match status" value="1"/>
</dbReference>
<evidence type="ECO:0000256" key="5">
    <source>
        <dbReference type="ARBA" id="ARBA00023284"/>
    </source>
</evidence>
<keyword evidence="1" id="KW-0001">2Fe-2S</keyword>
<feature type="domain" description="Glutaredoxin" evidence="7">
    <location>
        <begin position="67"/>
        <end position="131"/>
    </location>
</feature>
<dbReference type="AlphaFoldDB" id="W7TU87"/>
<evidence type="ECO:0000313" key="9">
    <source>
        <dbReference type="Proteomes" id="UP000019335"/>
    </source>
</evidence>
<protein>
    <submittedName>
        <fullName evidence="8">Glutaredoxin-like protein</fullName>
    </submittedName>
</protein>
<dbReference type="InterPro" id="IPR002109">
    <property type="entry name" value="Glutaredoxin"/>
</dbReference>
<dbReference type="OrthoDB" id="415696at2759"/>
<dbReference type="Proteomes" id="UP000019335">
    <property type="component" value="Chromosome 14"/>
</dbReference>
<sequence length="155" mass="17154">MRVLFFTCTLLLSLQSILGFLIPPAPSPRPRISSSFPLRSSMAPGDEAAERSAAVEKIKSLVGNNKVMLFMKGSKLFPQCGFSNTAVSILRACDAEFETFDVLSDYLVREEIKNYSSWPTIPQCYVNGEFVGGSDILLEMFESGELEKTLAELKK</sequence>
<dbReference type="InterPro" id="IPR004480">
    <property type="entry name" value="Monothiol_GRX-rel"/>
</dbReference>
<reference evidence="8 9" key="1">
    <citation type="journal article" date="2014" name="Mol. Plant">
        <title>Chromosome Scale Genome Assembly and Transcriptome Profiling of Nannochloropsis gaditana in Nitrogen Depletion.</title>
        <authorList>
            <person name="Corteggiani Carpinelli E."/>
            <person name="Telatin A."/>
            <person name="Vitulo N."/>
            <person name="Forcato C."/>
            <person name="D'Angelo M."/>
            <person name="Schiavon R."/>
            <person name="Vezzi A."/>
            <person name="Giacometti G.M."/>
            <person name="Morosinotto T."/>
            <person name="Valle G."/>
        </authorList>
    </citation>
    <scope>NUCLEOTIDE SEQUENCE [LARGE SCALE GENOMIC DNA]</scope>
    <source>
        <strain evidence="8 9">B-31</strain>
    </source>
</reference>
<feature type="chain" id="PRO_5004901118" evidence="6">
    <location>
        <begin position="20"/>
        <end position="155"/>
    </location>
</feature>
<dbReference type="NCBIfam" id="TIGR00365">
    <property type="entry name" value="Grx4 family monothiol glutaredoxin"/>
    <property type="match status" value="1"/>
</dbReference>
<evidence type="ECO:0000256" key="3">
    <source>
        <dbReference type="ARBA" id="ARBA00023004"/>
    </source>
</evidence>
<dbReference type="EMBL" id="AZIL01001326">
    <property type="protein sequence ID" value="EWM24161.1"/>
    <property type="molecule type" value="Genomic_DNA"/>
</dbReference>